<protein>
    <submittedName>
        <fullName evidence="1">Methyl-accepting chemotaxis protein</fullName>
    </submittedName>
</protein>
<dbReference type="SUPFAM" id="SSF158472">
    <property type="entry name" value="HAMP domain-like"/>
    <property type="match status" value="1"/>
</dbReference>
<reference evidence="1 2" key="1">
    <citation type="submission" date="2015-11" db="EMBL/GenBank/DDBJ databases">
        <title>Genome sequences of Lysobacter enzymogenes strain C3 and Lysobacter antibioticus ATCC 29479.</title>
        <authorList>
            <person name="Kobayashi D.Y."/>
        </authorList>
    </citation>
    <scope>NUCLEOTIDE SEQUENCE [LARGE SCALE GENOMIC DNA]</scope>
    <source>
        <strain evidence="1 2">C3</strain>
    </source>
</reference>
<dbReference type="PROSITE" id="PS50885">
    <property type="entry name" value="HAMP"/>
    <property type="match status" value="1"/>
</dbReference>
<dbReference type="STRING" id="69.GLE_2883"/>
<proteinExistence type="predicted"/>
<dbReference type="Proteomes" id="UP000061569">
    <property type="component" value="Chromosome"/>
</dbReference>
<dbReference type="PATRIC" id="fig|69.6.peg.2845"/>
<sequence>MFLHSLRVRLLLPVLALVLVAVLALTVVLAIAQARHVRADAAQSIERRTLALQSLFGVTRSIMLDRTHDAMRLLRSEGRKLGAASLGGRVTVGGRASNDLVLGSVSQANNFALVDSVTAIAQGTATLFARDGEDFVRVATNVRKDDGSRAIGTQLDPLGQVIPHMRKGENFYGVVDILGTPYVTGYEPIFADSDARRAIGVWYVGYKTDLQALSEVVDASQVLDSGFIAVFDSKDKLRFHSKTGATVDPAQIARIAQETPDGWVVSREEVPNWGFTLVSAYPKSDVDKAIVRQSLWIGGIGLLVCALILGLQWGLIWSRVLKPIQHLTTVAEELSVGKWGHTIEETELKDEIGKLARAISRLSYSVRVAMERLAKLSR</sequence>
<dbReference type="KEGG" id="lez:GLE_2883"/>
<dbReference type="SMART" id="SM00304">
    <property type="entry name" value="HAMP"/>
    <property type="match status" value="1"/>
</dbReference>
<dbReference type="AlphaFoldDB" id="A0A0S2DHS4"/>
<evidence type="ECO:0000313" key="1">
    <source>
        <dbReference type="EMBL" id="ALN58231.1"/>
    </source>
</evidence>
<dbReference type="InterPro" id="IPR029151">
    <property type="entry name" value="Sensor-like_sf"/>
</dbReference>
<gene>
    <name evidence="1" type="primary">mcpC</name>
    <name evidence="1" type="ORF">GLE_2883</name>
</gene>
<dbReference type="OrthoDB" id="8744489at2"/>
<name>A0A0S2DHS4_LYSEN</name>
<dbReference type="Gene3D" id="6.10.340.10">
    <property type="match status" value="1"/>
</dbReference>
<dbReference type="GO" id="GO:0007165">
    <property type="term" value="P:signal transduction"/>
    <property type="evidence" value="ECO:0007669"/>
    <property type="project" value="InterPro"/>
</dbReference>
<dbReference type="CDD" id="cd06225">
    <property type="entry name" value="HAMP"/>
    <property type="match status" value="1"/>
</dbReference>
<dbReference type="SUPFAM" id="SSF103190">
    <property type="entry name" value="Sensory domain-like"/>
    <property type="match status" value="1"/>
</dbReference>
<dbReference type="Pfam" id="PF00672">
    <property type="entry name" value="HAMP"/>
    <property type="match status" value="1"/>
</dbReference>
<organism evidence="1 2">
    <name type="scientific">Lysobacter enzymogenes</name>
    <dbReference type="NCBI Taxonomy" id="69"/>
    <lineage>
        <taxon>Bacteria</taxon>
        <taxon>Pseudomonadati</taxon>
        <taxon>Pseudomonadota</taxon>
        <taxon>Gammaproteobacteria</taxon>
        <taxon>Lysobacterales</taxon>
        <taxon>Lysobacteraceae</taxon>
        <taxon>Lysobacter</taxon>
    </lineage>
</organism>
<dbReference type="InterPro" id="IPR003660">
    <property type="entry name" value="HAMP_dom"/>
</dbReference>
<accession>A0A0S2DHS4</accession>
<dbReference type="GO" id="GO:0016020">
    <property type="term" value="C:membrane"/>
    <property type="evidence" value="ECO:0007669"/>
    <property type="project" value="InterPro"/>
</dbReference>
<evidence type="ECO:0000313" key="2">
    <source>
        <dbReference type="Proteomes" id="UP000061569"/>
    </source>
</evidence>
<dbReference type="EMBL" id="CP013140">
    <property type="protein sequence ID" value="ALN58231.1"/>
    <property type="molecule type" value="Genomic_DNA"/>
</dbReference>
<dbReference type="InterPro" id="IPR033462">
    <property type="entry name" value="Cache_3-Cache_2"/>
</dbReference>
<dbReference type="Pfam" id="PF17201">
    <property type="entry name" value="Cache_3-Cache_2"/>
    <property type="match status" value="1"/>
</dbReference>